<dbReference type="GO" id="GO:0016747">
    <property type="term" value="F:acyltransferase activity, transferring groups other than amino-acyl groups"/>
    <property type="evidence" value="ECO:0007669"/>
    <property type="project" value="InterPro"/>
</dbReference>
<dbReference type="EMBL" id="NPEX01000074">
    <property type="protein sequence ID" value="RAI43726.1"/>
    <property type="molecule type" value="Genomic_DNA"/>
</dbReference>
<evidence type="ECO:0000256" key="2">
    <source>
        <dbReference type="ARBA" id="ARBA00022649"/>
    </source>
</evidence>
<dbReference type="PANTHER" id="PTHR36449">
    <property type="entry name" value="ACETYLTRANSFERASE-RELATED"/>
    <property type="match status" value="1"/>
</dbReference>
<proteinExistence type="predicted"/>
<evidence type="ECO:0000256" key="1">
    <source>
        <dbReference type="ARBA" id="ARBA00022491"/>
    </source>
</evidence>
<dbReference type="Proteomes" id="UP000249130">
    <property type="component" value="Unassembled WGS sequence"/>
</dbReference>
<keyword evidence="4" id="KW-0012">Acyltransferase</keyword>
<reference evidence="7 8" key="1">
    <citation type="submission" date="2017-07" db="EMBL/GenBank/DDBJ databases">
        <title>Draft Genome Sequences of Select Purple Nonsulfur Bacteria.</title>
        <authorList>
            <person name="Lasarre B."/>
            <person name="Mckinlay J.B."/>
        </authorList>
    </citation>
    <scope>NUCLEOTIDE SEQUENCE [LARGE SCALE GENOMIC DNA]</scope>
    <source>
        <strain evidence="7 8">DSM 5909</strain>
    </source>
</reference>
<organism evidence="7 8">
    <name type="scientific">Rhodoplanes roseus</name>
    <dbReference type="NCBI Taxonomy" id="29409"/>
    <lineage>
        <taxon>Bacteria</taxon>
        <taxon>Pseudomonadati</taxon>
        <taxon>Pseudomonadota</taxon>
        <taxon>Alphaproteobacteria</taxon>
        <taxon>Hyphomicrobiales</taxon>
        <taxon>Nitrobacteraceae</taxon>
        <taxon>Rhodoplanes</taxon>
    </lineage>
</organism>
<gene>
    <name evidence="7" type="ORF">CH341_12895</name>
</gene>
<comment type="catalytic activity">
    <reaction evidence="5">
        <text>glycyl-tRNA(Gly) + acetyl-CoA = N-acetylglycyl-tRNA(Gly) + CoA + H(+)</text>
        <dbReference type="Rhea" id="RHEA:81867"/>
        <dbReference type="Rhea" id="RHEA-COMP:9683"/>
        <dbReference type="Rhea" id="RHEA-COMP:19766"/>
        <dbReference type="ChEBI" id="CHEBI:15378"/>
        <dbReference type="ChEBI" id="CHEBI:57287"/>
        <dbReference type="ChEBI" id="CHEBI:57288"/>
        <dbReference type="ChEBI" id="CHEBI:78522"/>
        <dbReference type="ChEBI" id="CHEBI:232036"/>
    </reaction>
</comment>
<dbReference type="RefSeq" id="WP_111419444.1">
    <property type="nucleotide sequence ID" value="NZ_NPEX01000074.1"/>
</dbReference>
<evidence type="ECO:0000256" key="5">
    <source>
        <dbReference type="ARBA" id="ARBA00049880"/>
    </source>
</evidence>
<sequence>MTDLVWAEAPLDKSHARAAFDCGDADLNVYLQRYARQNHDSGGAKCFVAAPYDAPQRVLGFYTLSPASLDYARTPALAKKGLARYDVPVFRLGRLAVDRSVQGRGLGGALLLRAADRCIRVAQDVGGVALLVDAKNDRAAGWYESYGALRLDDAPLSLVLPLEVAADALRRGSGST</sequence>
<protein>
    <submittedName>
        <fullName evidence="7">GNAT family N-acetyltransferase</fullName>
    </submittedName>
</protein>
<name>A0A327KZV8_9BRAD</name>
<keyword evidence="3 7" id="KW-0808">Transferase</keyword>
<dbReference type="AlphaFoldDB" id="A0A327KZV8"/>
<evidence type="ECO:0000259" key="6">
    <source>
        <dbReference type="Pfam" id="PF00583"/>
    </source>
</evidence>
<dbReference type="PANTHER" id="PTHR36449:SF1">
    <property type="entry name" value="ACETYLTRANSFERASE"/>
    <property type="match status" value="1"/>
</dbReference>
<dbReference type="OrthoDB" id="9793394at2"/>
<evidence type="ECO:0000256" key="3">
    <source>
        <dbReference type="ARBA" id="ARBA00022679"/>
    </source>
</evidence>
<evidence type="ECO:0000256" key="4">
    <source>
        <dbReference type="ARBA" id="ARBA00023315"/>
    </source>
</evidence>
<dbReference type="InterPro" id="IPR016181">
    <property type="entry name" value="Acyl_CoA_acyltransferase"/>
</dbReference>
<keyword evidence="8" id="KW-1185">Reference proteome</keyword>
<dbReference type="Gene3D" id="3.40.630.30">
    <property type="match status" value="1"/>
</dbReference>
<evidence type="ECO:0000313" key="8">
    <source>
        <dbReference type="Proteomes" id="UP000249130"/>
    </source>
</evidence>
<keyword evidence="1" id="KW-0678">Repressor</keyword>
<dbReference type="Pfam" id="PF00583">
    <property type="entry name" value="Acetyltransf_1"/>
    <property type="match status" value="1"/>
</dbReference>
<dbReference type="InterPro" id="IPR000182">
    <property type="entry name" value="GNAT_dom"/>
</dbReference>
<feature type="domain" description="N-acetyltransferase" evidence="6">
    <location>
        <begin position="38"/>
        <end position="147"/>
    </location>
</feature>
<accession>A0A327KZV8</accession>
<keyword evidence="2" id="KW-1277">Toxin-antitoxin system</keyword>
<evidence type="ECO:0000313" key="7">
    <source>
        <dbReference type="EMBL" id="RAI43726.1"/>
    </source>
</evidence>
<comment type="caution">
    <text evidence="7">The sequence shown here is derived from an EMBL/GenBank/DDBJ whole genome shotgun (WGS) entry which is preliminary data.</text>
</comment>
<dbReference type="SUPFAM" id="SSF55729">
    <property type="entry name" value="Acyl-CoA N-acyltransferases (Nat)"/>
    <property type="match status" value="1"/>
</dbReference>